<dbReference type="Proteomes" id="UP000596660">
    <property type="component" value="Unplaced"/>
</dbReference>
<dbReference type="Gene3D" id="3.30.9.10">
    <property type="entry name" value="D-Amino Acid Oxidase, subunit A, domain 2"/>
    <property type="match status" value="1"/>
</dbReference>
<dbReference type="GeneID" id="110738262"/>
<reference evidence="3" key="2">
    <citation type="submission" date="2021-03" db="UniProtKB">
        <authorList>
            <consortium name="EnsemblPlants"/>
        </authorList>
    </citation>
    <scope>IDENTIFICATION</scope>
</reference>
<reference evidence="3" key="1">
    <citation type="journal article" date="2017" name="Nature">
        <title>The genome of Chenopodium quinoa.</title>
        <authorList>
            <person name="Jarvis D.E."/>
            <person name="Ho Y.S."/>
            <person name="Lightfoot D.J."/>
            <person name="Schmoeckel S.M."/>
            <person name="Li B."/>
            <person name="Borm T.J.A."/>
            <person name="Ohyanagi H."/>
            <person name="Mineta K."/>
            <person name="Michell C.T."/>
            <person name="Saber N."/>
            <person name="Kharbatia N.M."/>
            <person name="Rupper R.R."/>
            <person name="Sharp A.R."/>
            <person name="Dally N."/>
            <person name="Boughton B.A."/>
            <person name="Woo Y.H."/>
            <person name="Gao G."/>
            <person name="Schijlen E.G.W.M."/>
            <person name="Guo X."/>
            <person name="Momin A.A."/>
            <person name="Negrao S."/>
            <person name="Al-Babili S."/>
            <person name="Gehring C."/>
            <person name="Roessner U."/>
            <person name="Jung C."/>
            <person name="Murphy K."/>
            <person name="Arold S.T."/>
            <person name="Gojobori T."/>
            <person name="van der Linden C.G."/>
            <person name="van Loo E.N."/>
            <person name="Jellen E.N."/>
            <person name="Maughan P.J."/>
            <person name="Tester M."/>
        </authorList>
    </citation>
    <scope>NUCLEOTIDE SEQUENCE [LARGE SCALE GENOMIC DNA]</scope>
    <source>
        <strain evidence="3">cv. PI 614886</strain>
    </source>
</reference>
<organism evidence="3 4">
    <name type="scientific">Chenopodium quinoa</name>
    <name type="common">Quinoa</name>
    <dbReference type="NCBI Taxonomy" id="63459"/>
    <lineage>
        <taxon>Eukaryota</taxon>
        <taxon>Viridiplantae</taxon>
        <taxon>Streptophyta</taxon>
        <taxon>Embryophyta</taxon>
        <taxon>Tracheophyta</taxon>
        <taxon>Spermatophyta</taxon>
        <taxon>Magnoliopsida</taxon>
        <taxon>eudicotyledons</taxon>
        <taxon>Gunneridae</taxon>
        <taxon>Pentapetalae</taxon>
        <taxon>Caryophyllales</taxon>
        <taxon>Chenopodiaceae</taxon>
        <taxon>Chenopodioideae</taxon>
        <taxon>Atripliceae</taxon>
        <taxon>Chenopodium</taxon>
    </lineage>
</organism>
<evidence type="ECO:0000313" key="4">
    <source>
        <dbReference type="Proteomes" id="UP000596660"/>
    </source>
</evidence>
<feature type="domain" description="FAD dependent oxidoreductase" evidence="2">
    <location>
        <begin position="26"/>
        <end position="393"/>
    </location>
</feature>
<evidence type="ECO:0000313" key="3">
    <source>
        <dbReference type="EnsemblPlants" id="AUR62042027-RA:cds"/>
    </source>
</evidence>
<feature type="transmembrane region" description="Helical" evidence="1">
    <location>
        <begin position="24"/>
        <end position="43"/>
    </location>
</feature>
<evidence type="ECO:0000256" key="1">
    <source>
        <dbReference type="SAM" id="Phobius"/>
    </source>
</evidence>
<accession>A0A803N883</accession>
<dbReference type="EnsemblPlants" id="AUR62042027-RA">
    <property type="protein sequence ID" value="AUR62042027-RA:cds"/>
    <property type="gene ID" value="AUR62042027"/>
</dbReference>
<dbReference type="AlphaFoldDB" id="A0A803N883"/>
<name>A0A803N883_CHEQI</name>
<dbReference type="OMA" id="CKYWLFG"/>
<gene>
    <name evidence="3" type="primary">LOC110738262</name>
</gene>
<proteinExistence type="predicted"/>
<dbReference type="RefSeq" id="XP_021774330.1">
    <property type="nucleotide sequence ID" value="XM_021918638.1"/>
</dbReference>
<evidence type="ECO:0000259" key="2">
    <source>
        <dbReference type="Pfam" id="PF01266"/>
    </source>
</evidence>
<dbReference type="SMR" id="A0A803N883"/>
<dbReference type="Gene3D" id="3.50.50.60">
    <property type="entry name" value="FAD/NAD(P)-binding domain"/>
    <property type="match status" value="1"/>
</dbReference>
<keyword evidence="1" id="KW-1133">Transmembrane helix</keyword>
<keyword evidence="1" id="KW-0472">Membrane</keyword>
<dbReference type="KEGG" id="cqi:110738262"/>
<dbReference type="InterPro" id="IPR036188">
    <property type="entry name" value="FAD/NAD-bd_sf"/>
</dbReference>
<dbReference type="GO" id="GO:0005737">
    <property type="term" value="C:cytoplasm"/>
    <property type="evidence" value="ECO:0007669"/>
    <property type="project" value="TreeGrafter"/>
</dbReference>
<dbReference type="Gramene" id="AUR62042027-RA">
    <property type="protein sequence ID" value="AUR62042027-RA:cds"/>
    <property type="gene ID" value="AUR62042027"/>
</dbReference>
<dbReference type="Pfam" id="PF01266">
    <property type="entry name" value="DAO"/>
    <property type="match status" value="1"/>
</dbReference>
<dbReference type="SUPFAM" id="SSF51971">
    <property type="entry name" value="Nucleotide-binding domain"/>
    <property type="match status" value="1"/>
</dbReference>
<sequence length="416" mass="44985">MIKTPIQQCISESRRPTHPNNSPLRCAVLGAGFAGLSVAWHLLFHSPNELKVKVDIFDDVGIAGGASGVAGGLVHPYSPKVKPLWRADECWTEFLNLLNVAEAAAAAASTDDFIVRRTGILRPPVNHKILDVMHQNALNSLPTCPIQTLDGTSARDLIPNLCTPLNTAFFMPLAVNLNPHNYLKALFLATQHLVNKISSTGFPTKEITLHNKLVASLSQLGDEYDSVIVCLGARVDMLPELSGKLPLRTCRGIVAHLQLHDSLCEEYCEDSPSILSDAWLAVQGSKRLLLGSTWDWESRNFSSIVSSEEASGTLQQLLPKASMVYPQITKWTLTGAQAGVRAMPPLTPQGSFPLLGSIDDLVGGDCSSKYWLIGGLGARGLLYHGWLGKLTAQAVLSSGEGVLPPELTSWKKMKSK</sequence>
<dbReference type="InterPro" id="IPR006076">
    <property type="entry name" value="FAD-dep_OxRdtase"/>
</dbReference>
<keyword evidence="1" id="KW-0812">Transmembrane</keyword>
<dbReference type="PANTHER" id="PTHR13847:SF261">
    <property type="entry name" value="FAD-DEPENDENT OXIDOREDUCTASE FAMILY PROTEIN"/>
    <property type="match status" value="1"/>
</dbReference>
<keyword evidence="4" id="KW-1185">Reference proteome</keyword>
<dbReference type="OrthoDB" id="547145at2759"/>
<protein>
    <recommendedName>
        <fullName evidence="2">FAD dependent oxidoreductase domain-containing protein</fullName>
    </recommendedName>
</protein>
<dbReference type="PANTHER" id="PTHR13847">
    <property type="entry name" value="SARCOSINE DEHYDROGENASE-RELATED"/>
    <property type="match status" value="1"/>
</dbReference>